<feature type="region of interest" description="Disordered" evidence="10">
    <location>
        <begin position="344"/>
        <end position="394"/>
    </location>
</feature>
<evidence type="ECO:0000256" key="7">
    <source>
        <dbReference type="ARBA" id="ARBA00023274"/>
    </source>
</evidence>
<comment type="subunit">
    <text evidence="9">Associates with 90S and pre-40S pre-ribosomal particles.</text>
</comment>
<dbReference type="Proteomes" id="UP000308652">
    <property type="component" value="Unassembled WGS sequence"/>
</dbReference>
<evidence type="ECO:0000256" key="5">
    <source>
        <dbReference type="ARBA" id="ARBA00023054"/>
    </source>
</evidence>
<keyword evidence="3 9" id="KW-0690">Ribosome biogenesis</keyword>
<feature type="compositionally biased region" description="Basic and acidic residues" evidence="10">
    <location>
        <begin position="294"/>
        <end position="313"/>
    </location>
</feature>
<sequence>MPRRPRPASRQPFKEQEVSNSQQQHKKTTLKRKSAVDYFDEDEPSEDEEDDAAEFEQGSSGDSDVQANMDSAGEEDGDEYDQDADASRVAQWVDEDDLELEMEEENPNKAPARLKDLQSDLSGLPLGALRRAQHAVIQAEGMSDSESDSDEDSESGSESEGQSSKGKEKQKEKVDWSAKRRTDIAKRSSKHAPTEVTSKKPVTRRRTVVEVKKVEPRDPRFLPTAGEFSTDKFQKQYSFLADAHTTELSTLRENLKRARKQLAASPRDLLYERQQEVNRLEFAVKRAESLVNKDRRDKVEREALSKVTKEEKNKRKQGKGGWWMKEADKRELLVRARYDALAADGGKRAVKKAIEKKQKKMNQKEKKSRPYPKGGFGEGRTPDAGYGNKRRRVE</sequence>
<dbReference type="Pfam" id="PF06102">
    <property type="entry name" value="RRP36"/>
    <property type="match status" value="1"/>
</dbReference>
<accession>A0A5C3M785</accession>
<comment type="function">
    <text evidence="8 9">Component of the 90S pre-ribosome involved in the maturation of rRNAs. Required for early cleavages of the pre-RNAs in the 40S ribosomal subunit maturation pathway.</text>
</comment>
<dbReference type="PANTHER" id="PTHR21738:SF0">
    <property type="entry name" value="RIBOSOMAL RNA PROCESSING PROTEIN 36 HOMOLOG"/>
    <property type="match status" value="1"/>
</dbReference>
<evidence type="ECO:0000256" key="1">
    <source>
        <dbReference type="ARBA" id="ARBA00004604"/>
    </source>
</evidence>
<evidence type="ECO:0000256" key="10">
    <source>
        <dbReference type="SAM" id="MobiDB-lite"/>
    </source>
</evidence>
<gene>
    <name evidence="11" type="ORF">BDQ12DRAFT_733513</name>
</gene>
<dbReference type="GO" id="GO:0030686">
    <property type="term" value="C:90S preribosome"/>
    <property type="evidence" value="ECO:0007669"/>
    <property type="project" value="TreeGrafter"/>
</dbReference>
<dbReference type="PANTHER" id="PTHR21738">
    <property type="entry name" value="RIBOSOMAL RNA PROCESSING PROTEIN 36 HOMOLOG"/>
    <property type="match status" value="1"/>
</dbReference>
<reference evidence="11 12" key="1">
    <citation type="journal article" date="2019" name="Nat. Ecol. Evol.">
        <title>Megaphylogeny resolves global patterns of mushroom evolution.</title>
        <authorList>
            <person name="Varga T."/>
            <person name="Krizsan K."/>
            <person name="Foldi C."/>
            <person name="Dima B."/>
            <person name="Sanchez-Garcia M."/>
            <person name="Sanchez-Ramirez S."/>
            <person name="Szollosi G.J."/>
            <person name="Szarkandi J.G."/>
            <person name="Papp V."/>
            <person name="Albert L."/>
            <person name="Andreopoulos W."/>
            <person name="Angelini C."/>
            <person name="Antonin V."/>
            <person name="Barry K.W."/>
            <person name="Bougher N.L."/>
            <person name="Buchanan P."/>
            <person name="Buyck B."/>
            <person name="Bense V."/>
            <person name="Catcheside P."/>
            <person name="Chovatia M."/>
            <person name="Cooper J."/>
            <person name="Damon W."/>
            <person name="Desjardin D."/>
            <person name="Finy P."/>
            <person name="Geml J."/>
            <person name="Haridas S."/>
            <person name="Hughes K."/>
            <person name="Justo A."/>
            <person name="Karasinski D."/>
            <person name="Kautmanova I."/>
            <person name="Kiss B."/>
            <person name="Kocsube S."/>
            <person name="Kotiranta H."/>
            <person name="LaButti K.M."/>
            <person name="Lechner B.E."/>
            <person name="Liimatainen K."/>
            <person name="Lipzen A."/>
            <person name="Lukacs Z."/>
            <person name="Mihaltcheva S."/>
            <person name="Morgado L.N."/>
            <person name="Niskanen T."/>
            <person name="Noordeloos M.E."/>
            <person name="Ohm R.A."/>
            <person name="Ortiz-Santana B."/>
            <person name="Ovrebo C."/>
            <person name="Racz N."/>
            <person name="Riley R."/>
            <person name="Savchenko A."/>
            <person name="Shiryaev A."/>
            <person name="Soop K."/>
            <person name="Spirin V."/>
            <person name="Szebenyi C."/>
            <person name="Tomsovsky M."/>
            <person name="Tulloss R.E."/>
            <person name="Uehling J."/>
            <person name="Grigoriev I.V."/>
            <person name="Vagvolgyi C."/>
            <person name="Papp T."/>
            <person name="Martin F.M."/>
            <person name="Miettinen O."/>
            <person name="Hibbett D.S."/>
            <person name="Nagy L.G."/>
        </authorList>
    </citation>
    <scope>NUCLEOTIDE SEQUENCE [LARGE SCALE GENOMIC DNA]</scope>
    <source>
        <strain evidence="11 12">CBS 166.37</strain>
    </source>
</reference>
<evidence type="ECO:0000256" key="6">
    <source>
        <dbReference type="ARBA" id="ARBA00023242"/>
    </source>
</evidence>
<evidence type="ECO:0000313" key="11">
    <source>
        <dbReference type="EMBL" id="TFK41202.1"/>
    </source>
</evidence>
<dbReference type="EMBL" id="ML213595">
    <property type="protein sequence ID" value="TFK41202.1"/>
    <property type="molecule type" value="Genomic_DNA"/>
</dbReference>
<feature type="compositionally biased region" description="Polar residues" evidence="10">
    <location>
        <begin position="57"/>
        <end position="69"/>
    </location>
</feature>
<keyword evidence="12" id="KW-1185">Reference proteome</keyword>
<keyword evidence="4 9" id="KW-0698">rRNA processing</keyword>
<feature type="compositionally biased region" description="Acidic residues" evidence="10">
    <location>
        <begin position="93"/>
        <end position="105"/>
    </location>
</feature>
<evidence type="ECO:0000313" key="12">
    <source>
        <dbReference type="Proteomes" id="UP000308652"/>
    </source>
</evidence>
<evidence type="ECO:0000256" key="3">
    <source>
        <dbReference type="ARBA" id="ARBA00022517"/>
    </source>
</evidence>
<feature type="compositionally biased region" description="Basic and acidic residues" evidence="10">
    <location>
        <begin position="165"/>
        <end position="186"/>
    </location>
</feature>
<proteinExistence type="inferred from homology"/>
<organism evidence="11 12">
    <name type="scientific">Crucibulum laeve</name>
    <dbReference type="NCBI Taxonomy" id="68775"/>
    <lineage>
        <taxon>Eukaryota</taxon>
        <taxon>Fungi</taxon>
        <taxon>Dikarya</taxon>
        <taxon>Basidiomycota</taxon>
        <taxon>Agaricomycotina</taxon>
        <taxon>Agaricomycetes</taxon>
        <taxon>Agaricomycetidae</taxon>
        <taxon>Agaricales</taxon>
        <taxon>Agaricineae</taxon>
        <taxon>Nidulariaceae</taxon>
        <taxon>Crucibulum</taxon>
    </lineage>
</organism>
<feature type="compositionally biased region" description="Acidic residues" evidence="10">
    <location>
        <begin position="38"/>
        <end position="54"/>
    </location>
</feature>
<comment type="subcellular location">
    <subcellularLocation>
        <location evidence="1 9">Nucleus</location>
        <location evidence="1 9">Nucleolus</location>
    </subcellularLocation>
</comment>
<dbReference type="GO" id="GO:0000462">
    <property type="term" value="P:maturation of SSU-rRNA from tricistronic rRNA transcript (SSU-rRNA, 5.8S rRNA, LSU-rRNA)"/>
    <property type="evidence" value="ECO:0007669"/>
    <property type="project" value="TreeGrafter"/>
</dbReference>
<evidence type="ECO:0000256" key="9">
    <source>
        <dbReference type="RuleBase" id="RU368027"/>
    </source>
</evidence>
<evidence type="ECO:0000256" key="2">
    <source>
        <dbReference type="ARBA" id="ARBA00009418"/>
    </source>
</evidence>
<name>A0A5C3M785_9AGAR</name>
<dbReference type="AlphaFoldDB" id="A0A5C3M785"/>
<keyword evidence="7 9" id="KW-0687">Ribonucleoprotein</keyword>
<feature type="compositionally biased region" description="Basic residues" evidence="10">
    <location>
        <begin position="357"/>
        <end position="370"/>
    </location>
</feature>
<protein>
    <recommendedName>
        <fullName evidence="9">rRNA biogenesis protein RRP36</fullName>
    </recommendedName>
</protein>
<dbReference type="GO" id="GO:0005730">
    <property type="term" value="C:nucleolus"/>
    <property type="evidence" value="ECO:0007669"/>
    <property type="project" value="UniProtKB-SubCell"/>
</dbReference>
<comment type="similarity">
    <text evidence="2 9">Belongs to the RRP36 family.</text>
</comment>
<dbReference type="InterPro" id="IPR009292">
    <property type="entry name" value="RRP36"/>
</dbReference>
<dbReference type="OrthoDB" id="448446at2759"/>
<feature type="region of interest" description="Disordered" evidence="10">
    <location>
        <begin position="1"/>
        <end position="117"/>
    </location>
</feature>
<dbReference type="STRING" id="68775.A0A5C3M785"/>
<feature type="compositionally biased region" description="Acidic residues" evidence="10">
    <location>
        <begin position="143"/>
        <end position="157"/>
    </location>
</feature>
<evidence type="ECO:0000256" key="4">
    <source>
        <dbReference type="ARBA" id="ARBA00022552"/>
    </source>
</evidence>
<keyword evidence="5" id="KW-0175">Coiled coil</keyword>
<feature type="region of interest" description="Disordered" evidence="10">
    <location>
        <begin position="132"/>
        <end position="211"/>
    </location>
</feature>
<keyword evidence="6 9" id="KW-0539">Nucleus</keyword>
<feature type="compositionally biased region" description="Acidic residues" evidence="10">
    <location>
        <begin position="72"/>
        <end position="84"/>
    </location>
</feature>
<feature type="compositionally biased region" description="Basic residues" evidence="10">
    <location>
        <begin position="24"/>
        <end position="33"/>
    </location>
</feature>
<evidence type="ECO:0000256" key="8">
    <source>
        <dbReference type="ARBA" id="ARBA00025053"/>
    </source>
</evidence>
<feature type="region of interest" description="Disordered" evidence="10">
    <location>
        <begin position="294"/>
        <end position="322"/>
    </location>
</feature>